<gene>
    <name evidence="2" type="ORF">PXEA_LOCUS17212</name>
</gene>
<evidence type="ECO:0000313" key="2">
    <source>
        <dbReference type="EMBL" id="VEL23772.1"/>
    </source>
</evidence>
<name>A0A3S4ZZM3_9PLAT</name>
<dbReference type="AlphaFoldDB" id="A0A3S4ZZM3"/>
<keyword evidence="3" id="KW-1185">Reference proteome</keyword>
<evidence type="ECO:0000313" key="3">
    <source>
        <dbReference type="Proteomes" id="UP000784294"/>
    </source>
</evidence>
<organism evidence="2 3">
    <name type="scientific">Protopolystoma xenopodis</name>
    <dbReference type="NCBI Taxonomy" id="117903"/>
    <lineage>
        <taxon>Eukaryota</taxon>
        <taxon>Metazoa</taxon>
        <taxon>Spiralia</taxon>
        <taxon>Lophotrochozoa</taxon>
        <taxon>Platyhelminthes</taxon>
        <taxon>Monogenea</taxon>
        <taxon>Polyopisthocotylea</taxon>
        <taxon>Polystomatidea</taxon>
        <taxon>Polystomatidae</taxon>
        <taxon>Protopolystoma</taxon>
    </lineage>
</organism>
<dbReference type="Proteomes" id="UP000784294">
    <property type="component" value="Unassembled WGS sequence"/>
</dbReference>
<reference evidence="2" key="1">
    <citation type="submission" date="2018-11" db="EMBL/GenBank/DDBJ databases">
        <authorList>
            <consortium name="Pathogen Informatics"/>
        </authorList>
    </citation>
    <scope>NUCLEOTIDE SEQUENCE</scope>
</reference>
<dbReference type="EMBL" id="CAAALY010063835">
    <property type="protein sequence ID" value="VEL23772.1"/>
    <property type="molecule type" value="Genomic_DNA"/>
</dbReference>
<feature type="compositionally biased region" description="Basic and acidic residues" evidence="1">
    <location>
        <begin position="155"/>
        <end position="179"/>
    </location>
</feature>
<sequence>MGQPDRSRTPRQAAEEAVAVAVGLAVAVAVAVVSGVTVTVTTATAAAATTAATASRGPGHSVYVCDEEQTDAQTDPVGGDEAGLEAAAEDVAQAQARQEAEAGVDRHVDEMEEDVVQPDAGEQHVNAAQWSVPHQLTVRGRWAGSSPAARQQRHQKADCEEAEREAQVDRTPDQSETHEPGQLAAGRRLDRSRQLAGVVHPAPVLSSRRHLVVGQSGTKGRHRLITMLQLVSVGRLNHCEAGEADVSRDEPEVESLGRPGLWQGWLAVETQIVSPKTLLAGHILSSRLVSPPPPPLPLGPMTRVSAVREAMLFVPKTGSQVDRNGGYTFAQSTVPSATSAL</sequence>
<evidence type="ECO:0000256" key="1">
    <source>
        <dbReference type="SAM" id="MobiDB-lite"/>
    </source>
</evidence>
<accession>A0A3S4ZZM3</accession>
<feature type="region of interest" description="Disordered" evidence="1">
    <location>
        <begin position="142"/>
        <end position="191"/>
    </location>
</feature>
<comment type="caution">
    <text evidence="2">The sequence shown here is derived from an EMBL/GenBank/DDBJ whole genome shotgun (WGS) entry which is preliminary data.</text>
</comment>
<protein>
    <submittedName>
        <fullName evidence="2">Uncharacterized protein</fullName>
    </submittedName>
</protein>
<proteinExistence type="predicted"/>